<dbReference type="EMBL" id="CAHIKZ030002105">
    <property type="protein sequence ID" value="CAE1281220.1"/>
    <property type="molecule type" value="Genomic_DNA"/>
</dbReference>
<keyword evidence="3 4" id="KW-0862">Zinc</keyword>
<reference evidence="7" key="1">
    <citation type="submission" date="2021-01" db="EMBL/GenBank/DDBJ databases">
        <authorList>
            <person name="Li R."/>
            <person name="Bekaert M."/>
        </authorList>
    </citation>
    <scope>NUCLEOTIDE SEQUENCE</scope>
    <source>
        <strain evidence="7">Farmed</strain>
    </source>
</reference>
<gene>
    <name evidence="7" type="ORF">SPHA_42756</name>
</gene>
<dbReference type="SMART" id="SM00356">
    <property type="entry name" value="ZnF_C3H1"/>
    <property type="match status" value="1"/>
</dbReference>
<dbReference type="AlphaFoldDB" id="A0A812CSV4"/>
<protein>
    <submittedName>
        <fullName evidence="7">MBNL</fullName>
    </submittedName>
</protein>
<accession>A0A812CSV4</accession>
<comment type="caution">
    <text evidence="7">The sequence shown here is derived from an EMBL/GenBank/DDBJ whole genome shotgun (WGS) entry which is preliminary data.</text>
</comment>
<feature type="zinc finger region" description="C3H1-type" evidence="4">
    <location>
        <begin position="163"/>
        <end position="191"/>
    </location>
</feature>
<feature type="region of interest" description="Disordered" evidence="5">
    <location>
        <begin position="129"/>
        <end position="166"/>
    </location>
</feature>
<dbReference type="InterPro" id="IPR000571">
    <property type="entry name" value="Znf_CCCH"/>
</dbReference>
<sequence length="195" mass="22134">MEYSGLSRSEILELIKQKKTAILQTKIDMERADNPQAQSIINELKADLHELLAALQTTTHDRSHSPRYATNYELLMRQQSLRDDMTTSVETTALIASQPANSGKPHSLESDSILADVKRQLLDLNEQLRQTHRRDPTTINRNNQTGPSSNMKHTRTQRGTGQSGHPAICRNYLRGRTCFKGNRCPYFHPPTLKLT</sequence>
<keyword evidence="1 4" id="KW-0479">Metal-binding</keyword>
<feature type="compositionally biased region" description="Polar residues" evidence="5">
    <location>
        <begin position="137"/>
        <end position="151"/>
    </location>
</feature>
<dbReference type="PROSITE" id="PS50103">
    <property type="entry name" value="ZF_C3H1"/>
    <property type="match status" value="1"/>
</dbReference>
<name>A0A812CSV4_ACAPH</name>
<evidence type="ECO:0000256" key="2">
    <source>
        <dbReference type="ARBA" id="ARBA00022771"/>
    </source>
</evidence>
<evidence type="ECO:0000256" key="3">
    <source>
        <dbReference type="ARBA" id="ARBA00022833"/>
    </source>
</evidence>
<keyword evidence="2 4" id="KW-0863">Zinc-finger</keyword>
<dbReference type="Proteomes" id="UP000597762">
    <property type="component" value="Unassembled WGS sequence"/>
</dbReference>
<dbReference type="InterPro" id="IPR036855">
    <property type="entry name" value="Znf_CCCH_sf"/>
</dbReference>
<organism evidence="7 8">
    <name type="scientific">Acanthosepion pharaonis</name>
    <name type="common">Pharaoh cuttlefish</name>
    <name type="synonym">Sepia pharaonis</name>
    <dbReference type="NCBI Taxonomy" id="158019"/>
    <lineage>
        <taxon>Eukaryota</taxon>
        <taxon>Metazoa</taxon>
        <taxon>Spiralia</taxon>
        <taxon>Lophotrochozoa</taxon>
        <taxon>Mollusca</taxon>
        <taxon>Cephalopoda</taxon>
        <taxon>Coleoidea</taxon>
        <taxon>Decapodiformes</taxon>
        <taxon>Sepiida</taxon>
        <taxon>Sepiina</taxon>
        <taxon>Sepiidae</taxon>
        <taxon>Acanthosepion</taxon>
    </lineage>
</organism>
<proteinExistence type="predicted"/>
<evidence type="ECO:0000313" key="8">
    <source>
        <dbReference type="Proteomes" id="UP000597762"/>
    </source>
</evidence>
<evidence type="ECO:0000256" key="4">
    <source>
        <dbReference type="PROSITE-ProRule" id="PRU00723"/>
    </source>
</evidence>
<evidence type="ECO:0000313" key="7">
    <source>
        <dbReference type="EMBL" id="CAE1281220.1"/>
    </source>
</evidence>
<feature type="domain" description="C3H1-type" evidence="6">
    <location>
        <begin position="163"/>
        <end position="191"/>
    </location>
</feature>
<evidence type="ECO:0000256" key="1">
    <source>
        <dbReference type="ARBA" id="ARBA00022723"/>
    </source>
</evidence>
<keyword evidence="8" id="KW-1185">Reference proteome</keyword>
<dbReference type="GO" id="GO:0008270">
    <property type="term" value="F:zinc ion binding"/>
    <property type="evidence" value="ECO:0007669"/>
    <property type="project" value="UniProtKB-KW"/>
</dbReference>
<evidence type="ECO:0000256" key="5">
    <source>
        <dbReference type="SAM" id="MobiDB-lite"/>
    </source>
</evidence>
<dbReference type="SUPFAM" id="SSF90229">
    <property type="entry name" value="CCCH zinc finger"/>
    <property type="match status" value="1"/>
</dbReference>
<evidence type="ECO:0000259" key="6">
    <source>
        <dbReference type="PROSITE" id="PS50103"/>
    </source>
</evidence>